<comment type="caution">
    <text evidence="2">The sequence shown here is derived from an EMBL/GenBank/DDBJ whole genome shotgun (WGS) entry which is preliminary data.</text>
</comment>
<evidence type="ECO:0000313" key="2">
    <source>
        <dbReference type="EMBL" id="MPC62926.1"/>
    </source>
</evidence>
<reference evidence="2 3" key="1">
    <citation type="submission" date="2019-05" db="EMBL/GenBank/DDBJ databases">
        <title>Another draft genome of Portunus trituberculatus and its Hox gene families provides insights of decapod evolution.</title>
        <authorList>
            <person name="Jeong J.-H."/>
            <person name="Song I."/>
            <person name="Kim S."/>
            <person name="Choi T."/>
            <person name="Kim D."/>
            <person name="Ryu S."/>
            <person name="Kim W."/>
        </authorList>
    </citation>
    <scope>NUCLEOTIDE SEQUENCE [LARGE SCALE GENOMIC DNA]</scope>
    <source>
        <tissue evidence="2">Muscle</tissue>
    </source>
</reference>
<feature type="region of interest" description="Disordered" evidence="1">
    <location>
        <begin position="84"/>
        <end position="118"/>
    </location>
</feature>
<evidence type="ECO:0000256" key="1">
    <source>
        <dbReference type="SAM" id="MobiDB-lite"/>
    </source>
</evidence>
<dbReference type="AlphaFoldDB" id="A0A5B7GZ79"/>
<keyword evidence="3" id="KW-1185">Reference proteome</keyword>
<gene>
    <name evidence="2" type="ORF">E2C01_057017</name>
</gene>
<accession>A0A5B7GZ79</accession>
<protein>
    <submittedName>
        <fullName evidence="2">Uncharacterized protein</fullName>
    </submittedName>
</protein>
<dbReference type="EMBL" id="VSRR010020224">
    <property type="protein sequence ID" value="MPC62926.1"/>
    <property type="molecule type" value="Genomic_DNA"/>
</dbReference>
<name>A0A5B7GZ79_PORTR</name>
<proteinExistence type="predicted"/>
<sequence length="134" mass="14219">MVLQAGALSATPPAPQKLKIGTQGSHRLSLASLIWVGLHGWTPQENQIRVVAGGSPMLRALTPTSTSNFGGGCGLFYRKGLQAPSKPASSAMGRDPGITERKKTLVAPQKKTEREAKTAETELWKVEGTHFSLG</sequence>
<dbReference type="Proteomes" id="UP000324222">
    <property type="component" value="Unassembled WGS sequence"/>
</dbReference>
<organism evidence="2 3">
    <name type="scientific">Portunus trituberculatus</name>
    <name type="common">Swimming crab</name>
    <name type="synonym">Neptunus trituberculatus</name>
    <dbReference type="NCBI Taxonomy" id="210409"/>
    <lineage>
        <taxon>Eukaryota</taxon>
        <taxon>Metazoa</taxon>
        <taxon>Ecdysozoa</taxon>
        <taxon>Arthropoda</taxon>
        <taxon>Crustacea</taxon>
        <taxon>Multicrustacea</taxon>
        <taxon>Malacostraca</taxon>
        <taxon>Eumalacostraca</taxon>
        <taxon>Eucarida</taxon>
        <taxon>Decapoda</taxon>
        <taxon>Pleocyemata</taxon>
        <taxon>Brachyura</taxon>
        <taxon>Eubrachyura</taxon>
        <taxon>Portunoidea</taxon>
        <taxon>Portunidae</taxon>
        <taxon>Portuninae</taxon>
        <taxon>Portunus</taxon>
    </lineage>
</organism>
<evidence type="ECO:0000313" key="3">
    <source>
        <dbReference type="Proteomes" id="UP000324222"/>
    </source>
</evidence>